<proteinExistence type="predicted"/>
<evidence type="ECO:0000256" key="1">
    <source>
        <dbReference type="SAM" id="MobiDB-lite"/>
    </source>
</evidence>
<evidence type="ECO:0000313" key="3">
    <source>
        <dbReference type="Proteomes" id="UP000076502"/>
    </source>
</evidence>
<feature type="compositionally biased region" description="Low complexity" evidence="1">
    <location>
        <begin position="90"/>
        <end position="108"/>
    </location>
</feature>
<keyword evidence="3" id="KW-1185">Reference proteome</keyword>
<accession>A0A154PS52</accession>
<feature type="region of interest" description="Disordered" evidence="1">
    <location>
        <begin position="41"/>
        <end position="118"/>
    </location>
</feature>
<reference evidence="2 3" key="1">
    <citation type="submission" date="2015-07" db="EMBL/GenBank/DDBJ databases">
        <title>The genome of Dufourea novaeangliae.</title>
        <authorList>
            <person name="Pan H."/>
            <person name="Kapheim K."/>
        </authorList>
    </citation>
    <scope>NUCLEOTIDE SEQUENCE [LARGE SCALE GENOMIC DNA]</scope>
    <source>
        <strain evidence="2">0120121106</strain>
        <tissue evidence="2">Whole body</tissue>
    </source>
</reference>
<evidence type="ECO:0000313" key="2">
    <source>
        <dbReference type="EMBL" id="KZC13940.1"/>
    </source>
</evidence>
<dbReference type="AlphaFoldDB" id="A0A154PS52"/>
<organism evidence="2 3">
    <name type="scientific">Dufourea novaeangliae</name>
    <name type="common">Sweat bee</name>
    <dbReference type="NCBI Taxonomy" id="178035"/>
    <lineage>
        <taxon>Eukaryota</taxon>
        <taxon>Metazoa</taxon>
        <taxon>Ecdysozoa</taxon>
        <taxon>Arthropoda</taxon>
        <taxon>Hexapoda</taxon>
        <taxon>Insecta</taxon>
        <taxon>Pterygota</taxon>
        <taxon>Neoptera</taxon>
        <taxon>Endopterygota</taxon>
        <taxon>Hymenoptera</taxon>
        <taxon>Apocrita</taxon>
        <taxon>Aculeata</taxon>
        <taxon>Apoidea</taxon>
        <taxon>Anthophila</taxon>
        <taxon>Halictidae</taxon>
        <taxon>Rophitinae</taxon>
        <taxon>Dufourea</taxon>
    </lineage>
</organism>
<name>A0A154PS52_DUFNO</name>
<gene>
    <name evidence="2" type="ORF">WN55_06291</name>
</gene>
<sequence length="380" mass="42559">MNASETYKATRRISSKKCETSEDRRKLFIACSKNWRGTKIEVRTPSTHHPRDEGSNTNHLTIRGINRIWRSPASGSVDPGNSETPKCTESSELPRPSESPRSLIPSISQGPPRPPVLSSDIGSLSALLRPPRLPRFSSIQESQRPLLIPASSLGPLRPPVISPNFFYFYGQFCQASLDKAHLRKVSTVATVQYHDARERPTFTQDQFDVSYCGRVYREFMITFSPSPQSYLRFPPAEIFIGTCVVVDDDGGAVNGSPKNLTPATGADGIHSDNERRALIGRINSSGVYPEKECPAGDSNCVRYKTSTKAQVVPRKSSTPENALNHCRWQPNRHQRTQTDLGMTIYRRYWKFPVKQKDRPVAKICSPTPVAYTRNATPWLI</sequence>
<protein>
    <submittedName>
        <fullName evidence="2">Uncharacterized protein</fullName>
    </submittedName>
</protein>
<dbReference type="EMBL" id="KQ435026">
    <property type="protein sequence ID" value="KZC13940.1"/>
    <property type="molecule type" value="Genomic_DNA"/>
</dbReference>
<feature type="compositionally biased region" description="Polar residues" evidence="1">
    <location>
        <begin position="79"/>
        <end position="88"/>
    </location>
</feature>
<dbReference type="Proteomes" id="UP000076502">
    <property type="component" value="Unassembled WGS sequence"/>
</dbReference>